<evidence type="ECO:0000313" key="1">
    <source>
        <dbReference type="EMBL" id="KAK9744608.1"/>
    </source>
</evidence>
<reference evidence="1 2" key="1">
    <citation type="journal article" date="2024" name="BMC Genomics">
        <title>De novo assembly and annotation of Popillia japonica's genome with initial clues to its potential as an invasive pest.</title>
        <authorList>
            <person name="Cucini C."/>
            <person name="Boschi S."/>
            <person name="Funari R."/>
            <person name="Cardaioli E."/>
            <person name="Iannotti N."/>
            <person name="Marturano G."/>
            <person name="Paoli F."/>
            <person name="Bruttini M."/>
            <person name="Carapelli A."/>
            <person name="Frati F."/>
            <person name="Nardi F."/>
        </authorList>
    </citation>
    <scope>NUCLEOTIDE SEQUENCE [LARGE SCALE GENOMIC DNA]</scope>
    <source>
        <strain evidence="1">DMR45628</strain>
    </source>
</reference>
<comment type="caution">
    <text evidence="1">The sequence shown here is derived from an EMBL/GenBank/DDBJ whole genome shotgun (WGS) entry which is preliminary data.</text>
</comment>
<accession>A0AAW1ME50</accession>
<protein>
    <submittedName>
        <fullName evidence="1">Uncharacterized protein</fullName>
    </submittedName>
</protein>
<dbReference type="AlphaFoldDB" id="A0AAW1ME50"/>
<keyword evidence="2" id="KW-1185">Reference proteome</keyword>
<name>A0AAW1ME50_POPJA</name>
<sequence>MFLLAQTKLLCVCDINHAHDIEKGVKLKLFYLRRVGLHAATASKNRRQEQPNRTHLNSSRFRSHLGVSTYLGYADTFGQSADKESRAHGFYLFCEVSVGLVQDTIYRNITRMEAD</sequence>
<dbReference type="Proteomes" id="UP001458880">
    <property type="component" value="Unassembled WGS sequence"/>
</dbReference>
<organism evidence="1 2">
    <name type="scientific">Popillia japonica</name>
    <name type="common">Japanese beetle</name>
    <dbReference type="NCBI Taxonomy" id="7064"/>
    <lineage>
        <taxon>Eukaryota</taxon>
        <taxon>Metazoa</taxon>
        <taxon>Ecdysozoa</taxon>
        <taxon>Arthropoda</taxon>
        <taxon>Hexapoda</taxon>
        <taxon>Insecta</taxon>
        <taxon>Pterygota</taxon>
        <taxon>Neoptera</taxon>
        <taxon>Endopterygota</taxon>
        <taxon>Coleoptera</taxon>
        <taxon>Polyphaga</taxon>
        <taxon>Scarabaeiformia</taxon>
        <taxon>Scarabaeidae</taxon>
        <taxon>Rutelinae</taxon>
        <taxon>Popillia</taxon>
    </lineage>
</organism>
<gene>
    <name evidence="1" type="ORF">QE152_g7613</name>
</gene>
<proteinExistence type="predicted"/>
<evidence type="ECO:0000313" key="2">
    <source>
        <dbReference type="Proteomes" id="UP001458880"/>
    </source>
</evidence>
<dbReference type="EMBL" id="JASPKY010000056">
    <property type="protein sequence ID" value="KAK9744608.1"/>
    <property type="molecule type" value="Genomic_DNA"/>
</dbReference>